<dbReference type="SUPFAM" id="SSF51126">
    <property type="entry name" value="Pectin lyase-like"/>
    <property type="match status" value="1"/>
</dbReference>
<dbReference type="Pfam" id="PF13229">
    <property type="entry name" value="Beta_helix"/>
    <property type="match status" value="1"/>
</dbReference>
<accession>A0ABT8X1J8</accession>
<feature type="domain" description="Right handed beta helix" evidence="1">
    <location>
        <begin position="171"/>
        <end position="330"/>
    </location>
</feature>
<proteinExistence type="predicted"/>
<evidence type="ECO:0000313" key="2">
    <source>
        <dbReference type="EMBL" id="MDO5987821.1"/>
    </source>
</evidence>
<organism evidence="2 3">
    <name type="scientific">Flavivirga amylovorans</name>
    <dbReference type="NCBI Taxonomy" id="870486"/>
    <lineage>
        <taxon>Bacteria</taxon>
        <taxon>Pseudomonadati</taxon>
        <taxon>Bacteroidota</taxon>
        <taxon>Flavobacteriia</taxon>
        <taxon>Flavobacteriales</taxon>
        <taxon>Flavobacteriaceae</taxon>
        <taxon>Flavivirga</taxon>
    </lineage>
</organism>
<evidence type="ECO:0000259" key="1">
    <source>
        <dbReference type="Pfam" id="PF13229"/>
    </source>
</evidence>
<dbReference type="SMART" id="SM00710">
    <property type="entry name" value="PbH1"/>
    <property type="match status" value="6"/>
</dbReference>
<dbReference type="InterPro" id="IPR006626">
    <property type="entry name" value="PbH1"/>
</dbReference>
<keyword evidence="3" id="KW-1185">Reference proteome</keyword>
<name>A0ABT8X1J8_9FLAO</name>
<evidence type="ECO:0000313" key="3">
    <source>
        <dbReference type="Proteomes" id="UP001176891"/>
    </source>
</evidence>
<dbReference type="InterPro" id="IPR012334">
    <property type="entry name" value="Pectin_lyas_fold"/>
</dbReference>
<dbReference type="RefSeq" id="WP_303282398.1">
    <property type="nucleotide sequence ID" value="NZ_BAABCZ010000011.1"/>
</dbReference>
<comment type="caution">
    <text evidence="2">The sequence shown here is derived from an EMBL/GenBank/DDBJ whole genome shotgun (WGS) entry which is preliminary data.</text>
</comment>
<dbReference type="Proteomes" id="UP001176891">
    <property type="component" value="Unassembled WGS sequence"/>
</dbReference>
<reference evidence="2" key="1">
    <citation type="submission" date="2023-07" db="EMBL/GenBank/DDBJ databases">
        <title>Two novel species in the genus Flavivirga.</title>
        <authorList>
            <person name="Kwon K."/>
        </authorList>
    </citation>
    <scope>NUCLEOTIDE SEQUENCE</scope>
    <source>
        <strain evidence="2">KACC 14157</strain>
    </source>
</reference>
<dbReference type="EMBL" id="JAUOEM010000003">
    <property type="protein sequence ID" value="MDO5987821.1"/>
    <property type="molecule type" value="Genomic_DNA"/>
</dbReference>
<protein>
    <submittedName>
        <fullName evidence="2">Right-handed parallel beta-helix repeat-containing protein</fullName>
    </submittedName>
</protein>
<sequence>MYSCFEDSNDSQIFVNSELSSTDSNNPNPFMGVMNPVETMPYNEIPAKKYIIELERWDIPNDRKDPEKTTDNIQQAIDWAVSEGYGQICLPEGHYLIGKYGNDIYQAGIELKSNMAFLIDQNAIIEMAPNNKWNYCAIAVTEKVHVIISGGTILGDKENHEYTPRKSDGSVVHDEGHLICIQNESEYVTVENVTLGKANGDAILLVGQKGAGSSVKHIDIRRNNMVDNRRQGVSIVGGTDILIENNEIHHTKGTAPQFGIDVESLSYNSQDITIRNNYFHHNRGGDIVNTDGKNVIIENNILLQGEESQYIDGPIVYWKKGDLTIRNNDITMTTVSVNNWNGIIMYSNDSPKTNPATTYIYNNTCNNCGFYMYKGADLVVKDNYLNNGHLVFKEMTNLTLENNRVEHPQKCWAYRFLEVSGSANDNTYNGDAFDIPLQENIPWDGCWIN</sequence>
<gene>
    <name evidence="2" type="ORF">Q4Q39_10455</name>
</gene>
<dbReference type="Gene3D" id="2.160.20.10">
    <property type="entry name" value="Single-stranded right-handed beta-helix, Pectin lyase-like"/>
    <property type="match status" value="1"/>
</dbReference>
<dbReference type="InterPro" id="IPR039448">
    <property type="entry name" value="Beta_helix"/>
</dbReference>
<dbReference type="InterPro" id="IPR011050">
    <property type="entry name" value="Pectin_lyase_fold/virulence"/>
</dbReference>